<dbReference type="PANTHER" id="PTHR12304:SF46">
    <property type="entry name" value="INOSINE-ADENOSINE-GUANOSINE-NUCLEOSIDE HYDROLASE"/>
    <property type="match status" value="1"/>
</dbReference>
<proteinExistence type="predicted"/>
<organism evidence="5 6">
    <name type="scientific">Microbulbifer echini</name>
    <dbReference type="NCBI Taxonomy" id="1529067"/>
    <lineage>
        <taxon>Bacteria</taxon>
        <taxon>Pseudomonadati</taxon>
        <taxon>Pseudomonadota</taxon>
        <taxon>Gammaproteobacteria</taxon>
        <taxon>Cellvibrionales</taxon>
        <taxon>Microbulbiferaceae</taxon>
        <taxon>Microbulbifer</taxon>
    </lineage>
</organism>
<dbReference type="GO" id="GO:0016787">
    <property type="term" value="F:hydrolase activity"/>
    <property type="evidence" value="ECO:0007669"/>
    <property type="project" value="UniProtKB-KW"/>
</dbReference>
<comment type="caution">
    <text evidence="5">The sequence shown here is derived from an EMBL/GenBank/DDBJ whole genome shotgun (WGS) entry which is preliminary data.</text>
</comment>
<dbReference type="PROSITE" id="PS51257">
    <property type="entry name" value="PROKAR_LIPOPROTEIN"/>
    <property type="match status" value="1"/>
</dbReference>
<gene>
    <name evidence="5" type="ORF">ACCI51_12740</name>
</gene>
<dbReference type="InterPro" id="IPR023186">
    <property type="entry name" value="IUNH"/>
</dbReference>
<keyword evidence="3" id="KW-0732">Signal</keyword>
<dbReference type="Gene3D" id="3.90.245.10">
    <property type="entry name" value="Ribonucleoside hydrolase-like"/>
    <property type="match status" value="1"/>
</dbReference>
<evidence type="ECO:0000256" key="2">
    <source>
        <dbReference type="ARBA" id="ARBA00023295"/>
    </source>
</evidence>
<dbReference type="RefSeq" id="WP_371843890.1">
    <property type="nucleotide sequence ID" value="NZ_JBGMEL010000012.1"/>
</dbReference>
<feature type="signal peptide" evidence="3">
    <location>
        <begin position="1"/>
        <end position="21"/>
    </location>
</feature>
<evidence type="ECO:0000313" key="6">
    <source>
        <dbReference type="Proteomes" id="UP001569414"/>
    </source>
</evidence>
<name>A0ABV4NPF9_9GAMM</name>
<evidence type="ECO:0000256" key="1">
    <source>
        <dbReference type="ARBA" id="ARBA00022801"/>
    </source>
</evidence>
<dbReference type="InterPro" id="IPR036452">
    <property type="entry name" value="Ribo_hydro-like"/>
</dbReference>
<evidence type="ECO:0000259" key="4">
    <source>
        <dbReference type="Pfam" id="PF01156"/>
    </source>
</evidence>
<reference evidence="5 6" key="1">
    <citation type="submission" date="2024-08" db="EMBL/GenBank/DDBJ databases">
        <authorList>
            <person name="Ishaq N."/>
        </authorList>
    </citation>
    <scope>NUCLEOTIDE SEQUENCE [LARGE SCALE GENOMIC DNA]</scope>
    <source>
        <strain evidence="5 6">JCM 30400</strain>
    </source>
</reference>
<sequence>MKLKHWFSAGALVLGSFATLASCHADSGHHGKRLHQASKNEDAQPIIWVGDFNNFDDAVALMLIAKDPRYTLELAVVEDSFNTVAHGANTVYNILEWLGNNNTKVIRGAYFATEEVAYGANGNVTGSPVIDDKAIANRPDYQLPNSSDFGTGTWNLERRNAMGINLYGQYVPGPWRDNGSTLYGTDHLIPRAKQNHYRYQGNNGVSFNFELAEDIILETLDNLEQRPVVFNTGKLTTLARVLGKASEEQLAKIDRVIMMGGGFENYQPFTADHEAACFGDKSRNLGGNIFSHPSFGCDSDFSTHQEFNILLDPLSAQWTFDALSKNNIETYLVPTNSTDMAKVQGSTIEALAERRATPEACYTSQLLSSIREFEGGDFQGNGDFAMDAVIRLWDIIAALVLLEPETLEMDLVPGYIAVDQLNAGLADSMTPYDPITFDPTVGKTTFAESGEGLEVNVVMGINHNAARTAMIERLRDRFNAARKGARCRSKGHY</sequence>
<dbReference type="PANTHER" id="PTHR12304">
    <property type="entry name" value="INOSINE-URIDINE PREFERRING NUCLEOSIDE HYDROLASE"/>
    <property type="match status" value="1"/>
</dbReference>
<evidence type="ECO:0000313" key="5">
    <source>
        <dbReference type="EMBL" id="MFA0791417.1"/>
    </source>
</evidence>
<dbReference type="SUPFAM" id="SSF53590">
    <property type="entry name" value="Nucleoside hydrolase"/>
    <property type="match status" value="1"/>
</dbReference>
<keyword evidence="6" id="KW-1185">Reference proteome</keyword>
<dbReference type="Proteomes" id="UP001569414">
    <property type="component" value="Unassembled WGS sequence"/>
</dbReference>
<keyword evidence="2" id="KW-0326">Glycosidase</keyword>
<dbReference type="InterPro" id="IPR001910">
    <property type="entry name" value="Inosine/uridine_hydrolase_dom"/>
</dbReference>
<protein>
    <submittedName>
        <fullName evidence="5">Nucleoside hydrolase</fullName>
    </submittedName>
</protein>
<feature type="chain" id="PRO_5045886865" evidence="3">
    <location>
        <begin position="22"/>
        <end position="493"/>
    </location>
</feature>
<dbReference type="EMBL" id="JBGMEL010000012">
    <property type="protein sequence ID" value="MFA0791417.1"/>
    <property type="molecule type" value="Genomic_DNA"/>
</dbReference>
<feature type="domain" description="Inosine/uridine-preferring nucleoside hydrolase" evidence="4">
    <location>
        <begin position="55"/>
        <end position="464"/>
    </location>
</feature>
<dbReference type="Pfam" id="PF01156">
    <property type="entry name" value="IU_nuc_hydro"/>
    <property type="match status" value="1"/>
</dbReference>
<accession>A0ABV4NPF9</accession>
<keyword evidence="1 5" id="KW-0378">Hydrolase</keyword>
<evidence type="ECO:0000256" key="3">
    <source>
        <dbReference type="SAM" id="SignalP"/>
    </source>
</evidence>